<dbReference type="RefSeq" id="WP_188436816.1">
    <property type="nucleotide sequence ID" value="NZ_BMCM01000003.1"/>
</dbReference>
<proteinExistence type="predicted"/>
<reference evidence="3" key="1">
    <citation type="journal article" date="2019" name="Int. J. Syst. Evol. Microbiol.">
        <title>The Global Catalogue of Microorganisms (GCM) 10K type strain sequencing project: providing services to taxonomists for standard genome sequencing and annotation.</title>
        <authorList>
            <consortium name="The Broad Institute Genomics Platform"/>
            <consortium name="The Broad Institute Genome Sequencing Center for Infectious Disease"/>
            <person name="Wu L."/>
            <person name="Ma J."/>
        </authorList>
    </citation>
    <scope>NUCLEOTIDE SEQUENCE [LARGE SCALE GENOMIC DNA]</scope>
    <source>
        <strain evidence="3">CCM 7640</strain>
    </source>
</reference>
<feature type="transmembrane region" description="Helical" evidence="1">
    <location>
        <begin position="58"/>
        <end position="81"/>
    </location>
</feature>
<keyword evidence="1" id="KW-0812">Transmembrane</keyword>
<evidence type="ECO:0000256" key="1">
    <source>
        <dbReference type="SAM" id="Phobius"/>
    </source>
</evidence>
<gene>
    <name evidence="2" type="ORF">GCM10007269_24240</name>
</gene>
<comment type="caution">
    <text evidence="2">The sequence shown here is derived from an EMBL/GenBank/DDBJ whole genome shotgun (WGS) entry which is preliminary data.</text>
</comment>
<organism evidence="2 3">
    <name type="scientific">Microbacterium murale</name>
    <dbReference type="NCBI Taxonomy" id="1081040"/>
    <lineage>
        <taxon>Bacteria</taxon>
        <taxon>Bacillati</taxon>
        <taxon>Actinomycetota</taxon>
        <taxon>Actinomycetes</taxon>
        <taxon>Micrococcales</taxon>
        <taxon>Microbacteriaceae</taxon>
        <taxon>Microbacterium</taxon>
    </lineage>
</organism>
<feature type="transmembrane region" description="Helical" evidence="1">
    <location>
        <begin position="152"/>
        <end position="171"/>
    </location>
</feature>
<evidence type="ECO:0000313" key="3">
    <source>
        <dbReference type="Proteomes" id="UP000629365"/>
    </source>
</evidence>
<keyword evidence="1" id="KW-1133">Transmembrane helix</keyword>
<feature type="transmembrane region" description="Helical" evidence="1">
    <location>
        <begin position="183"/>
        <end position="208"/>
    </location>
</feature>
<feature type="transmembrane region" description="Helical" evidence="1">
    <location>
        <begin position="6"/>
        <end position="37"/>
    </location>
</feature>
<feature type="transmembrane region" description="Helical" evidence="1">
    <location>
        <begin position="220"/>
        <end position="237"/>
    </location>
</feature>
<feature type="transmembrane region" description="Helical" evidence="1">
    <location>
        <begin position="126"/>
        <end position="146"/>
    </location>
</feature>
<accession>A0ABQ1RSF3</accession>
<protein>
    <submittedName>
        <fullName evidence="2">Uncharacterized protein</fullName>
    </submittedName>
</protein>
<keyword evidence="1" id="KW-0472">Membrane</keyword>
<sequence length="240" mass="25440">MNALTLAAYITIMTISIGSASASSSFITFVGIYLLWVQLANQRREGYRVIGYGVSPRWVLVLGLCAVFLVALAIFFFAAISGVEIPLALRLIPGALTLIVLGSPALRSILRSAPADVPVQRLRLSAAGRVATIVTGAMMALGIWVLSVGDEMLRPFFGLLLMLGVLGWWTVGRVSERVPALGAVWAWPQWTAFAVSSCAIVTILLLQVRGDTALLGHGDFAAGAVFCLYLGSAFLGGRDG</sequence>
<keyword evidence="3" id="KW-1185">Reference proteome</keyword>
<name>A0ABQ1RSF3_9MICO</name>
<evidence type="ECO:0000313" key="2">
    <source>
        <dbReference type="EMBL" id="GGD80537.1"/>
    </source>
</evidence>
<dbReference type="Proteomes" id="UP000629365">
    <property type="component" value="Unassembled WGS sequence"/>
</dbReference>
<dbReference type="EMBL" id="BMCM01000003">
    <property type="protein sequence ID" value="GGD80537.1"/>
    <property type="molecule type" value="Genomic_DNA"/>
</dbReference>